<feature type="binding site" evidence="6">
    <location>
        <position position="168"/>
    </location>
    <ligand>
        <name>NAD(+)</name>
        <dbReference type="ChEBI" id="CHEBI:57540"/>
    </ligand>
</feature>
<keyword evidence="6" id="KW-0067">ATP-binding</keyword>
<dbReference type="GO" id="GO:0051287">
    <property type="term" value="F:NAD binding"/>
    <property type="evidence" value="ECO:0007669"/>
    <property type="project" value="UniProtKB-ARBA"/>
</dbReference>
<dbReference type="Pfam" id="PF20143">
    <property type="entry name" value="NAD_kinase_C"/>
    <property type="match status" value="1"/>
</dbReference>
<evidence type="ECO:0000313" key="8">
    <source>
        <dbReference type="Proteomes" id="UP000003340"/>
    </source>
</evidence>
<dbReference type="InterPro" id="IPR017438">
    <property type="entry name" value="ATP-NAD_kinase_N"/>
</dbReference>
<protein>
    <recommendedName>
        <fullName evidence="6">NAD kinase</fullName>
        <ecNumber evidence="6">2.7.1.23</ecNumber>
    </recommendedName>
    <alternativeName>
        <fullName evidence="6">ATP-dependent NAD kinase</fullName>
    </alternativeName>
</protein>
<evidence type="ECO:0000256" key="4">
    <source>
        <dbReference type="ARBA" id="ARBA00023027"/>
    </source>
</evidence>
<dbReference type="Proteomes" id="UP000003340">
    <property type="component" value="Unassembled WGS sequence"/>
</dbReference>
<proteinExistence type="inferred from homology"/>
<keyword evidence="6" id="KW-0547">Nucleotide-binding</keyword>
<comment type="caution">
    <text evidence="7">The sequence shown here is derived from an EMBL/GenBank/DDBJ whole genome shotgun (WGS) entry which is preliminary data.</text>
</comment>
<dbReference type="STRING" id="537013.CLOSTMETH_02769"/>
<dbReference type="InterPro" id="IPR002504">
    <property type="entry name" value="NADK"/>
</dbReference>
<dbReference type="Gene3D" id="2.60.200.30">
    <property type="entry name" value="Probable inorganic polyphosphate/atp-NAD kinase, domain 2"/>
    <property type="match status" value="1"/>
</dbReference>
<feature type="active site" description="Proton acceptor" evidence="6">
    <location>
        <position position="68"/>
    </location>
</feature>
<evidence type="ECO:0000256" key="6">
    <source>
        <dbReference type="HAMAP-Rule" id="MF_00361"/>
    </source>
</evidence>
<comment type="cofactor">
    <cofactor evidence="6">
        <name>a divalent metal cation</name>
        <dbReference type="ChEBI" id="CHEBI:60240"/>
    </cofactor>
</comment>
<dbReference type="GO" id="GO:0003951">
    <property type="term" value="F:NAD+ kinase activity"/>
    <property type="evidence" value="ECO:0007669"/>
    <property type="project" value="UniProtKB-UniRule"/>
</dbReference>
<organism evidence="7 8">
    <name type="scientific">[Clostridium] methylpentosum DSM 5476</name>
    <dbReference type="NCBI Taxonomy" id="537013"/>
    <lineage>
        <taxon>Bacteria</taxon>
        <taxon>Bacillati</taxon>
        <taxon>Bacillota</taxon>
        <taxon>Clostridia</taxon>
        <taxon>Eubacteriales</taxon>
        <taxon>Oscillospiraceae</taxon>
        <taxon>Oscillospiraceae incertae sedis</taxon>
    </lineage>
</organism>
<feature type="binding site" evidence="6">
    <location>
        <position position="170"/>
    </location>
    <ligand>
        <name>NAD(+)</name>
        <dbReference type="ChEBI" id="CHEBI:57540"/>
    </ligand>
</feature>
<dbReference type="InterPro" id="IPR017437">
    <property type="entry name" value="ATP-NAD_kinase_PpnK-typ_C"/>
</dbReference>
<dbReference type="InterPro" id="IPR016064">
    <property type="entry name" value="NAD/diacylglycerol_kinase_sf"/>
</dbReference>
<dbReference type="EMBL" id="ACEC01000094">
    <property type="protein sequence ID" value="EEG29588.1"/>
    <property type="molecule type" value="Genomic_DNA"/>
</dbReference>
<feature type="binding site" evidence="6">
    <location>
        <begin position="68"/>
        <end position="69"/>
    </location>
    <ligand>
        <name>NAD(+)</name>
        <dbReference type="ChEBI" id="CHEBI:57540"/>
    </ligand>
</feature>
<keyword evidence="8" id="KW-1185">Reference proteome</keyword>
<dbReference type="GO" id="GO:0019674">
    <property type="term" value="P:NAD+ metabolic process"/>
    <property type="evidence" value="ECO:0007669"/>
    <property type="project" value="InterPro"/>
</dbReference>
<dbReference type="GO" id="GO:0005524">
    <property type="term" value="F:ATP binding"/>
    <property type="evidence" value="ECO:0007669"/>
    <property type="project" value="UniProtKB-KW"/>
</dbReference>
<dbReference type="Pfam" id="PF01513">
    <property type="entry name" value="NAD_kinase"/>
    <property type="match status" value="1"/>
</dbReference>
<comment type="subcellular location">
    <subcellularLocation>
        <location evidence="6">Cytoplasm</location>
    </subcellularLocation>
</comment>
<keyword evidence="4 6" id="KW-0520">NAD</keyword>
<keyword evidence="1 6" id="KW-0808">Transferase</keyword>
<evidence type="ECO:0000313" key="7">
    <source>
        <dbReference type="EMBL" id="EEG29588.1"/>
    </source>
</evidence>
<dbReference type="PANTHER" id="PTHR20275:SF0">
    <property type="entry name" value="NAD KINASE"/>
    <property type="match status" value="1"/>
</dbReference>
<reference evidence="7 8" key="1">
    <citation type="submission" date="2009-01" db="EMBL/GenBank/DDBJ databases">
        <authorList>
            <person name="Fulton L."/>
            <person name="Clifton S."/>
            <person name="Fulton B."/>
            <person name="Xu J."/>
            <person name="Minx P."/>
            <person name="Pepin K.H."/>
            <person name="Johnson M."/>
            <person name="Bhonagiri V."/>
            <person name="Nash W.E."/>
            <person name="Mardis E.R."/>
            <person name="Wilson R.K."/>
        </authorList>
    </citation>
    <scope>NUCLEOTIDE SEQUENCE [LARGE SCALE GENOMIC DNA]</scope>
    <source>
        <strain evidence="7 8">DSM 5476</strain>
    </source>
</reference>
<dbReference type="GO" id="GO:0005737">
    <property type="term" value="C:cytoplasm"/>
    <property type="evidence" value="ECO:0007669"/>
    <property type="project" value="UniProtKB-SubCell"/>
</dbReference>
<comment type="catalytic activity">
    <reaction evidence="5 6">
        <text>NAD(+) + ATP = ADP + NADP(+) + H(+)</text>
        <dbReference type="Rhea" id="RHEA:18629"/>
        <dbReference type="ChEBI" id="CHEBI:15378"/>
        <dbReference type="ChEBI" id="CHEBI:30616"/>
        <dbReference type="ChEBI" id="CHEBI:57540"/>
        <dbReference type="ChEBI" id="CHEBI:58349"/>
        <dbReference type="ChEBI" id="CHEBI:456216"/>
        <dbReference type="EC" id="2.7.1.23"/>
    </reaction>
</comment>
<evidence type="ECO:0000256" key="1">
    <source>
        <dbReference type="ARBA" id="ARBA00022679"/>
    </source>
</evidence>
<dbReference type="HAMAP" id="MF_00361">
    <property type="entry name" value="NAD_kinase"/>
    <property type="match status" value="1"/>
</dbReference>
<comment type="caution">
    <text evidence="6">Lacks conserved residue(s) required for the propagation of feature annotation.</text>
</comment>
<evidence type="ECO:0000256" key="2">
    <source>
        <dbReference type="ARBA" id="ARBA00022777"/>
    </source>
</evidence>
<feature type="binding site" evidence="6">
    <location>
        <begin position="181"/>
        <end position="186"/>
    </location>
    <ligand>
        <name>NAD(+)</name>
        <dbReference type="ChEBI" id="CHEBI:57540"/>
    </ligand>
</feature>
<sequence length="281" mass="31240">MKILFTVNLNKPDAKAITEQAVKILREHGAVCLLDSKNQSAFDWPSCDCVNFSQLCGDFDMIITVGGDGTIMNAAKYSVFYDKPLLGINAGRLGFLAGLENTDLDKLPLLLEGNYVEHPRMMLKVIHVFKNGELHYTALNDAVLAKAALSSVIDVQVQYGQRGRMDYRCDSIIFSTPTGSTAYALSNGGPIADPDLSFIALAPICPHSLVSRTLLFSERSVIQVRLGEDNRTDAFLLIDGKNVGQVMPDDHIRIQQCENRLRLISLDHREFYEVVSKKFFH</sequence>
<dbReference type="HOGENOM" id="CLU_008831_0_0_9"/>
<keyword evidence="3 6" id="KW-0521">NADP</keyword>
<dbReference type="EC" id="2.7.1.23" evidence="6"/>
<dbReference type="Gene3D" id="3.40.50.10330">
    <property type="entry name" value="Probable inorganic polyphosphate/atp-NAD kinase, domain 1"/>
    <property type="match status" value="1"/>
</dbReference>
<name>C0EFX7_9FIRM</name>
<comment type="function">
    <text evidence="6">Involved in the regulation of the intracellular balance of NAD and NADP, and is a key enzyme in the biosynthesis of NADP. Catalyzes specifically the phosphorylation on 2'-hydroxyl of the adenosine moiety of NAD to yield NADP.</text>
</comment>
<evidence type="ECO:0000256" key="3">
    <source>
        <dbReference type="ARBA" id="ARBA00022857"/>
    </source>
</evidence>
<dbReference type="GO" id="GO:0006741">
    <property type="term" value="P:NADP+ biosynthetic process"/>
    <property type="evidence" value="ECO:0007669"/>
    <property type="project" value="UniProtKB-UniRule"/>
</dbReference>
<dbReference type="PANTHER" id="PTHR20275">
    <property type="entry name" value="NAD KINASE"/>
    <property type="match status" value="1"/>
</dbReference>
<dbReference type="AlphaFoldDB" id="C0EFX7"/>
<keyword evidence="2 6" id="KW-0418">Kinase</keyword>
<accession>C0EFX7</accession>
<feature type="binding site" evidence="6">
    <location>
        <begin position="140"/>
        <end position="141"/>
    </location>
    <ligand>
        <name>NAD(+)</name>
        <dbReference type="ChEBI" id="CHEBI:57540"/>
    </ligand>
</feature>
<dbReference type="GO" id="GO:0046872">
    <property type="term" value="F:metal ion binding"/>
    <property type="evidence" value="ECO:0007669"/>
    <property type="project" value="UniProtKB-UniRule"/>
</dbReference>
<dbReference type="eggNOG" id="COG0061">
    <property type="taxonomic scope" value="Bacteria"/>
</dbReference>
<comment type="similarity">
    <text evidence="6">Belongs to the NAD kinase family.</text>
</comment>
<dbReference type="SUPFAM" id="SSF111331">
    <property type="entry name" value="NAD kinase/diacylglycerol kinase-like"/>
    <property type="match status" value="1"/>
</dbReference>
<evidence type="ECO:0000256" key="5">
    <source>
        <dbReference type="ARBA" id="ARBA00047925"/>
    </source>
</evidence>
<keyword evidence="6" id="KW-0963">Cytoplasm</keyword>
<gene>
    <name evidence="6" type="primary">nadK</name>
    <name evidence="7" type="ORF">CLOSTMETH_02769</name>
</gene>
<reference evidence="7 8" key="2">
    <citation type="submission" date="2009-02" db="EMBL/GenBank/DDBJ databases">
        <title>Draft genome sequence of Clostridium methylpentosum (DSM 5476).</title>
        <authorList>
            <person name="Sudarsanam P."/>
            <person name="Ley R."/>
            <person name="Guruge J."/>
            <person name="Turnbaugh P.J."/>
            <person name="Mahowald M."/>
            <person name="Liep D."/>
            <person name="Gordon J."/>
        </authorList>
    </citation>
    <scope>NUCLEOTIDE SEQUENCE [LARGE SCALE GENOMIC DNA]</scope>
    <source>
        <strain evidence="7 8">DSM 5476</strain>
    </source>
</reference>